<keyword evidence="5 12" id="KW-0378">Hydrolase</keyword>
<dbReference type="InterPro" id="IPR007692">
    <property type="entry name" value="DNA_helicase_DnaB"/>
</dbReference>
<dbReference type="GO" id="GO:0043139">
    <property type="term" value="F:5'-3' DNA helicase activity"/>
    <property type="evidence" value="ECO:0007669"/>
    <property type="project" value="UniProtKB-EC"/>
</dbReference>
<evidence type="ECO:0000256" key="12">
    <source>
        <dbReference type="RuleBase" id="RU362085"/>
    </source>
</evidence>
<evidence type="ECO:0000256" key="4">
    <source>
        <dbReference type="ARBA" id="ARBA00022741"/>
    </source>
</evidence>
<dbReference type="PROSITE" id="PS51199">
    <property type="entry name" value="SF4_HELICASE"/>
    <property type="match status" value="1"/>
</dbReference>
<evidence type="ECO:0000256" key="5">
    <source>
        <dbReference type="ARBA" id="ARBA00022801"/>
    </source>
</evidence>
<evidence type="ECO:0000256" key="7">
    <source>
        <dbReference type="ARBA" id="ARBA00022840"/>
    </source>
</evidence>
<dbReference type="InterPro" id="IPR036185">
    <property type="entry name" value="DNA_heli_DnaB-like_N_sf"/>
</dbReference>
<evidence type="ECO:0000256" key="6">
    <source>
        <dbReference type="ARBA" id="ARBA00022806"/>
    </source>
</evidence>
<comment type="caution">
    <text evidence="14">The sequence shown here is derived from an EMBL/GenBank/DDBJ whole genome shotgun (WGS) entry which is preliminary data.</text>
</comment>
<sequence length="462" mass="51505">MSELDEITGGSAEPYNDPAAEFRTMPFSNEAEQAVVASIIINREIIPDVVGIISASDFYIDRHRELFETVVELFNRGVEINYVSLKEALEKRGSLESVGGLEFVFRLMDLVPATDRSSVTHYSEIVREKSELRRLIAMSEKISKRCYTAEDDVDDIISDAEQEIINVTKNRNATGLTHISVFLNESVSKIEQLADAKEAVTGLTTGFADIDRRTAGLHPAEFILIAARPGMGKTSLALNIAQNAAIIDNATVAIFSLEMPGIQIANRMLSSQASVSAERIKRGDLKEDDWPELGEALAALVGTNIYIDDDSSITARELSAKCKKLKLEKGLDLVIVDYLQLMSSGTKAGNRQQEVSDISRMLKIMANDLQIPVIALSQLNRSVEKREVKEPVLSDLRESGSIEQDADMVLFLYREGYYNEDCEEPNKTKLKFEKHRNGEVGYEFLSWLGEYTKFANWSGIRE</sequence>
<reference evidence="14" key="1">
    <citation type="journal article" date="2021" name="PeerJ">
        <title>Extensive microbial diversity within the chicken gut microbiome revealed by metagenomics and culture.</title>
        <authorList>
            <person name="Gilroy R."/>
            <person name="Ravi A."/>
            <person name="Getino M."/>
            <person name="Pursley I."/>
            <person name="Horton D.L."/>
            <person name="Alikhan N.F."/>
            <person name="Baker D."/>
            <person name="Gharbi K."/>
            <person name="Hall N."/>
            <person name="Watson M."/>
            <person name="Adriaenssens E.M."/>
            <person name="Foster-Nyarko E."/>
            <person name="Jarju S."/>
            <person name="Secka A."/>
            <person name="Antonio M."/>
            <person name="Oren A."/>
            <person name="Chaudhuri R.R."/>
            <person name="La Ragione R."/>
            <person name="Hildebrand F."/>
            <person name="Pallen M.J."/>
        </authorList>
    </citation>
    <scope>NUCLEOTIDE SEQUENCE</scope>
    <source>
        <strain evidence="14">5790</strain>
    </source>
</reference>
<dbReference type="GO" id="GO:0005829">
    <property type="term" value="C:cytosol"/>
    <property type="evidence" value="ECO:0007669"/>
    <property type="project" value="TreeGrafter"/>
</dbReference>
<dbReference type="SUPFAM" id="SSF52540">
    <property type="entry name" value="P-loop containing nucleoside triphosphate hydrolases"/>
    <property type="match status" value="1"/>
</dbReference>
<dbReference type="EC" id="5.6.2.3" evidence="11 12"/>
<feature type="domain" description="SF4 helicase" evidence="13">
    <location>
        <begin position="196"/>
        <end position="461"/>
    </location>
</feature>
<dbReference type="GO" id="GO:0006269">
    <property type="term" value="P:DNA replication, synthesis of primer"/>
    <property type="evidence" value="ECO:0007669"/>
    <property type="project" value="UniProtKB-UniRule"/>
</dbReference>
<keyword evidence="8 12" id="KW-0238">DNA-binding</keyword>
<evidence type="ECO:0000256" key="2">
    <source>
        <dbReference type="ARBA" id="ARBA00022515"/>
    </source>
</evidence>
<comment type="function">
    <text evidence="12">The main replicative DNA helicase, it participates in initiation and elongation during chromosome replication. Travels ahead of the DNA replisome, separating dsDNA into templates for DNA synthesis. A processive ATP-dependent 5'-3' DNA helicase it has DNA-dependent ATPase activity.</text>
</comment>
<accession>A0A9D1PRY7</accession>
<dbReference type="Proteomes" id="UP000824162">
    <property type="component" value="Unassembled WGS sequence"/>
</dbReference>
<evidence type="ECO:0000313" key="14">
    <source>
        <dbReference type="EMBL" id="HIV85976.1"/>
    </source>
</evidence>
<evidence type="ECO:0000256" key="8">
    <source>
        <dbReference type="ARBA" id="ARBA00023125"/>
    </source>
</evidence>
<dbReference type="EMBL" id="DXIJ01000084">
    <property type="protein sequence ID" value="HIV85976.1"/>
    <property type="molecule type" value="Genomic_DNA"/>
</dbReference>
<keyword evidence="6 12" id="KW-0347">Helicase</keyword>
<evidence type="ECO:0000256" key="10">
    <source>
        <dbReference type="ARBA" id="ARBA00048954"/>
    </source>
</evidence>
<evidence type="ECO:0000259" key="13">
    <source>
        <dbReference type="PROSITE" id="PS51199"/>
    </source>
</evidence>
<comment type="catalytic activity">
    <reaction evidence="10 12">
        <text>ATP + H2O = ADP + phosphate + H(+)</text>
        <dbReference type="Rhea" id="RHEA:13065"/>
        <dbReference type="ChEBI" id="CHEBI:15377"/>
        <dbReference type="ChEBI" id="CHEBI:15378"/>
        <dbReference type="ChEBI" id="CHEBI:30616"/>
        <dbReference type="ChEBI" id="CHEBI:43474"/>
        <dbReference type="ChEBI" id="CHEBI:456216"/>
        <dbReference type="EC" id="5.6.2.3"/>
    </reaction>
</comment>
<reference evidence="14" key="2">
    <citation type="submission" date="2021-04" db="EMBL/GenBank/DDBJ databases">
        <authorList>
            <person name="Gilroy R."/>
        </authorList>
    </citation>
    <scope>NUCLEOTIDE SEQUENCE</scope>
    <source>
        <strain evidence="14">5790</strain>
    </source>
</reference>
<dbReference type="InterPro" id="IPR016136">
    <property type="entry name" value="DNA_helicase_N/primase_C"/>
</dbReference>
<keyword evidence="4 12" id="KW-0547">Nucleotide-binding</keyword>
<evidence type="ECO:0000256" key="3">
    <source>
        <dbReference type="ARBA" id="ARBA00022705"/>
    </source>
</evidence>
<organism evidence="14 15">
    <name type="scientific">Candidatus Monoglobus merdigallinarum</name>
    <dbReference type="NCBI Taxonomy" id="2838698"/>
    <lineage>
        <taxon>Bacteria</taxon>
        <taxon>Bacillati</taxon>
        <taxon>Bacillota</taxon>
        <taxon>Clostridia</taxon>
        <taxon>Monoglobales</taxon>
        <taxon>Monoglobaceae</taxon>
        <taxon>Monoglobus</taxon>
    </lineage>
</organism>
<dbReference type="GO" id="GO:0005524">
    <property type="term" value="F:ATP binding"/>
    <property type="evidence" value="ECO:0007669"/>
    <property type="project" value="UniProtKB-UniRule"/>
</dbReference>
<dbReference type="InterPro" id="IPR027417">
    <property type="entry name" value="P-loop_NTPase"/>
</dbReference>
<dbReference type="InterPro" id="IPR007694">
    <property type="entry name" value="DNA_helicase_DnaB-like_C"/>
</dbReference>
<dbReference type="GO" id="GO:0003677">
    <property type="term" value="F:DNA binding"/>
    <property type="evidence" value="ECO:0007669"/>
    <property type="project" value="UniProtKB-UniRule"/>
</dbReference>
<dbReference type="GO" id="GO:1990077">
    <property type="term" value="C:primosome complex"/>
    <property type="evidence" value="ECO:0007669"/>
    <property type="project" value="UniProtKB-UniRule"/>
</dbReference>
<dbReference type="AlphaFoldDB" id="A0A9D1PRY7"/>
<comment type="similarity">
    <text evidence="1 12">Belongs to the helicase family. DnaB subfamily.</text>
</comment>
<keyword evidence="2 12" id="KW-0639">Primosome</keyword>
<dbReference type="PANTHER" id="PTHR30153">
    <property type="entry name" value="REPLICATIVE DNA HELICASE DNAB"/>
    <property type="match status" value="1"/>
</dbReference>
<dbReference type="CDD" id="cd00984">
    <property type="entry name" value="DnaB_C"/>
    <property type="match status" value="1"/>
</dbReference>
<keyword evidence="3 12" id="KW-0235">DNA replication</keyword>
<dbReference type="Gene3D" id="3.40.50.300">
    <property type="entry name" value="P-loop containing nucleotide triphosphate hydrolases"/>
    <property type="match status" value="1"/>
</dbReference>
<dbReference type="PANTHER" id="PTHR30153:SF2">
    <property type="entry name" value="REPLICATIVE DNA HELICASE"/>
    <property type="match status" value="1"/>
</dbReference>
<proteinExistence type="inferred from homology"/>
<dbReference type="GO" id="GO:0016787">
    <property type="term" value="F:hydrolase activity"/>
    <property type="evidence" value="ECO:0007669"/>
    <property type="project" value="UniProtKB-KW"/>
</dbReference>
<dbReference type="SUPFAM" id="SSF48024">
    <property type="entry name" value="N-terminal domain of DnaB helicase"/>
    <property type="match status" value="1"/>
</dbReference>
<keyword evidence="9" id="KW-0413">Isomerase</keyword>
<evidence type="ECO:0000256" key="11">
    <source>
        <dbReference type="NCBIfam" id="TIGR00665"/>
    </source>
</evidence>
<gene>
    <name evidence="14" type="primary">dnaB</name>
    <name evidence="14" type="ORF">H9900_04115</name>
</gene>
<dbReference type="InterPro" id="IPR003593">
    <property type="entry name" value="AAA+_ATPase"/>
</dbReference>
<keyword evidence="7 12" id="KW-0067">ATP-binding</keyword>
<protein>
    <recommendedName>
        <fullName evidence="11 12">Replicative DNA helicase</fullName>
        <ecNumber evidence="11 12">5.6.2.3</ecNumber>
    </recommendedName>
</protein>
<dbReference type="NCBIfam" id="TIGR00665">
    <property type="entry name" value="DnaB"/>
    <property type="match status" value="1"/>
</dbReference>
<dbReference type="Gene3D" id="1.10.860.10">
    <property type="entry name" value="DNAb Helicase, Chain A"/>
    <property type="match status" value="1"/>
</dbReference>
<dbReference type="InterPro" id="IPR007693">
    <property type="entry name" value="DNA_helicase_DnaB-like_N"/>
</dbReference>
<dbReference type="Pfam" id="PF03796">
    <property type="entry name" value="DnaB_C"/>
    <property type="match status" value="1"/>
</dbReference>
<evidence type="ECO:0000313" key="15">
    <source>
        <dbReference type="Proteomes" id="UP000824162"/>
    </source>
</evidence>
<name>A0A9D1PRY7_9FIRM</name>
<evidence type="ECO:0000256" key="9">
    <source>
        <dbReference type="ARBA" id="ARBA00023235"/>
    </source>
</evidence>
<dbReference type="SMART" id="SM00382">
    <property type="entry name" value="AAA"/>
    <property type="match status" value="1"/>
</dbReference>
<dbReference type="Pfam" id="PF00772">
    <property type="entry name" value="DnaB"/>
    <property type="match status" value="1"/>
</dbReference>
<evidence type="ECO:0000256" key="1">
    <source>
        <dbReference type="ARBA" id="ARBA00008428"/>
    </source>
</evidence>